<organism evidence="1">
    <name type="scientific">marine sediment metagenome</name>
    <dbReference type="NCBI Taxonomy" id="412755"/>
    <lineage>
        <taxon>unclassified sequences</taxon>
        <taxon>metagenomes</taxon>
        <taxon>ecological metagenomes</taxon>
    </lineage>
</organism>
<evidence type="ECO:0000313" key="1">
    <source>
        <dbReference type="EMBL" id="KKN57533.1"/>
    </source>
</evidence>
<protein>
    <submittedName>
        <fullName evidence="1">Uncharacterized protein</fullName>
    </submittedName>
</protein>
<accession>A0A0F9UV62</accession>
<name>A0A0F9UV62_9ZZZZ</name>
<dbReference type="EMBL" id="LAZR01000799">
    <property type="protein sequence ID" value="KKN57533.1"/>
    <property type="molecule type" value="Genomic_DNA"/>
</dbReference>
<gene>
    <name evidence="1" type="ORF">LCGC14_0561500</name>
</gene>
<dbReference type="AlphaFoldDB" id="A0A0F9UV62"/>
<comment type="caution">
    <text evidence="1">The sequence shown here is derived from an EMBL/GenBank/DDBJ whole genome shotgun (WGS) entry which is preliminary data.</text>
</comment>
<sequence length="351" mass="37547">MIHQWNDTSGVIWKNTSGVRWAGITAGIAFGSYEFVATAVAKNFQLASAAAAYEFVATANALNLALASAQGSYEFAATSAGRIFCFASASGSYEFVAIVSAENYQFASAQGSYEFIASASAHNYQLASTTGAYEFVTTAIAGIGIQLMPPELHASIVDPYAGGAWMWLVRIRIPGYTSLYYARNTENITYGGKVYIKNNFNVGLAALVGDGSVPRSGLVITQDAAHTLEDIINATEGAGTGTVKVIRAHEDFLDKFIVELEQENQILTGSSDADKVTFQLGMPNPLLRKIPLRRYSSKVCPYALPSLFKGAECQYTGLDPTCTGKFEDCFTKGNTVNWGGEIGLDPATARS</sequence>
<reference evidence="1" key="1">
    <citation type="journal article" date="2015" name="Nature">
        <title>Complex archaea that bridge the gap between prokaryotes and eukaryotes.</title>
        <authorList>
            <person name="Spang A."/>
            <person name="Saw J.H."/>
            <person name="Jorgensen S.L."/>
            <person name="Zaremba-Niedzwiedzka K."/>
            <person name="Martijn J."/>
            <person name="Lind A.E."/>
            <person name="van Eijk R."/>
            <person name="Schleper C."/>
            <person name="Guy L."/>
            <person name="Ettema T.J."/>
        </authorList>
    </citation>
    <scope>NUCLEOTIDE SEQUENCE</scope>
</reference>
<proteinExistence type="predicted"/>